<dbReference type="Proteomes" id="UP001163046">
    <property type="component" value="Unassembled WGS sequence"/>
</dbReference>
<dbReference type="PANTHER" id="PTHR11133">
    <property type="entry name" value="SACCHAROPINE DEHYDROGENASE"/>
    <property type="match status" value="1"/>
</dbReference>
<organism evidence="5 6">
    <name type="scientific">Desmophyllum pertusum</name>
    <dbReference type="NCBI Taxonomy" id="174260"/>
    <lineage>
        <taxon>Eukaryota</taxon>
        <taxon>Metazoa</taxon>
        <taxon>Cnidaria</taxon>
        <taxon>Anthozoa</taxon>
        <taxon>Hexacorallia</taxon>
        <taxon>Scleractinia</taxon>
        <taxon>Caryophylliina</taxon>
        <taxon>Caryophylliidae</taxon>
        <taxon>Desmophyllum</taxon>
    </lineage>
</organism>
<dbReference type="AlphaFoldDB" id="A0A9X0CW19"/>
<evidence type="ECO:0000256" key="2">
    <source>
        <dbReference type="ARBA" id="ARBA00023002"/>
    </source>
</evidence>
<dbReference type="SMART" id="SM01002">
    <property type="entry name" value="AlaDh_PNT_C"/>
    <property type="match status" value="1"/>
</dbReference>
<evidence type="ECO:0000313" key="6">
    <source>
        <dbReference type="Proteomes" id="UP001163046"/>
    </source>
</evidence>
<dbReference type="SMART" id="SM01003">
    <property type="entry name" value="AlaDh_PNT_N"/>
    <property type="match status" value="1"/>
</dbReference>
<dbReference type="Gene3D" id="3.40.50.720">
    <property type="entry name" value="NAD(P)-binding Rossmann-like Domain"/>
    <property type="match status" value="1"/>
</dbReference>
<dbReference type="SUPFAM" id="SSF52283">
    <property type="entry name" value="Formate/glycerate dehydrogenase catalytic domain-like"/>
    <property type="match status" value="1"/>
</dbReference>
<reference evidence="5" key="1">
    <citation type="submission" date="2023-01" db="EMBL/GenBank/DDBJ databases">
        <title>Genome assembly of the deep-sea coral Lophelia pertusa.</title>
        <authorList>
            <person name="Herrera S."/>
            <person name="Cordes E."/>
        </authorList>
    </citation>
    <scope>NUCLEOTIDE SEQUENCE</scope>
    <source>
        <strain evidence="5">USNM1676648</strain>
        <tissue evidence="5">Polyp</tissue>
    </source>
</reference>
<dbReference type="FunFam" id="3.40.50.720:FF:000087">
    <property type="entry name" value="alpha-aminoadipic semialdehyde synthase, mitochondrial"/>
    <property type="match status" value="1"/>
</dbReference>
<name>A0A9X0CW19_9CNID</name>
<dbReference type="PANTHER" id="PTHR11133:SF22">
    <property type="entry name" value="ALPHA-AMINOADIPIC SEMIALDEHYDE SYNTHASE, MITOCHONDRIAL"/>
    <property type="match status" value="1"/>
</dbReference>
<keyword evidence="2" id="KW-0560">Oxidoreductase</keyword>
<proteinExistence type="inferred from homology"/>
<dbReference type="OrthoDB" id="10059875at2759"/>
<dbReference type="InterPro" id="IPR007698">
    <property type="entry name" value="AlaDH/PNT_NAD(H)-bd"/>
</dbReference>
<evidence type="ECO:0000259" key="4">
    <source>
        <dbReference type="SMART" id="SM01003"/>
    </source>
</evidence>
<feature type="domain" description="Alanine dehydrogenase/pyridine nucleotide transhydrogenase N-terminal" evidence="4">
    <location>
        <begin position="37"/>
        <end position="167"/>
    </location>
</feature>
<protein>
    <submittedName>
        <fullName evidence="5">Uncharacterized protein</fullName>
    </submittedName>
</protein>
<evidence type="ECO:0000259" key="3">
    <source>
        <dbReference type="SMART" id="SM01002"/>
    </source>
</evidence>
<comment type="similarity">
    <text evidence="1">In the N-terminal section; belongs to the AlaDH/PNT family.</text>
</comment>
<dbReference type="CDD" id="cd12189">
    <property type="entry name" value="LKR_SDH_like"/>
    <property type="match status" value="1"/>
</dbReference>
<dbReference type="InterPro" id="IPR007886">
    <property type="entry name" value="AlaDH/PNT_N"/>
</dbReference>
<dbReference type="GO" id="GO:0019878">
    <property type="term" value="P:lysine biosynthetic process via aminoadipic acid"/>
    <property type="evidence" value="ECO:0007669"/>
    <property type="project" value="TreeGrafter"/>
</dbReference>
<dbReference type="InterPro" id="IPR051168">
    <property type="entry name" value="AASS"/>
</dbReference>
<sequence length="456" mass="50810">MWTVKGLRTNGYGIVSRNLLSLQRRNFANDKTERVMAIRREDINVWERRSPIAPSHVAELVQKGIKILVQPSTRRAYTMDEYERAGAVITEDLSPASLIIGVKSVPIDLLIPDKTYAFFSHTIKAQEANMPLLDAMLEKNIRVVDYEKMVDSKGHRVCAFGKFAGVGGMINILHGLGLRLLALGHHTPFMVHTSLDPVVYGSNSQLQEQQSAKLAIYELGEDIKAGKLPAHFGPLSFVFSGSGNVSQGAQEMFQELPHIYVEPHELRKAIQSTDHRKVIGTVVSREDYLVPKAGGPFNAEEYDAYPDRYRSTFAEKIAPHMSVLVNGTYWAPNVPRLSHLRRCEKPSKDNAQGSLEFMTECTTIEYPFQLYNIKSGTSQIGMAGEGVLICSIDNLPAQLPREATDYFGKLLLPWLPEMIDSHATDSFEGQQHLSDTIRNSIITSNGSLTANFPIHS</sequence>
<dbReference type="EMBL" id="MU826375">
    <property type="protein sequence ID" value="KAJ7377655.1"/>
    <property type="molecule type" value="Genomic_DNA"/>
</dbReference>
<feature type="domain" description="Alanine dehydrogenase/pyridine nucleotide transhydrogenase NAD(H)-binding" evidence="3">
    <location>
        <begin position="225"/>
        <end position="381"/>
    </location>
</feature>
<dbReference type="GO" id="GO:0005737">
    <property type="term" value="C:cytoplasm"/>
    <property type="evidence" value="ECO:0007669"/>
    <property type="project" value="TreeGrafter"/>
</dbReference>
<comment type="caution">
    <text evidence="5">The sequence shown here is derived from an EMBL/GenBank/DDBJ whole genome shotgun (WGS) entry which is preliminary data.</text>
</comment>
<evidence type="ECO:0000256" key="1">
    <source>
        <dbReference type="ARBA" id="ARBA00005624"/>
    </source>
</evidence>
<evidence type="ECO:0000313" key="5">
    <source>
        <dbReference type="EMBL" id="KAJ7377655.1"/>
    </source>
</evidence>
<keyword evidence="6" id="KW-1185">Reference proteome</keyword>
<accession>A0A9X0CW19</accession>
<gene>
    <name evidence="5" type="ORF">OS493_027733</name>
</gene>
<dbReference type="GO" id="GO:0004753">
    <property type="term" value="F:saccharopine dehydrogenase activity"/>
    <property type="evidence" value="ECO:0007669"/>
    <property type="project" value="TreeGrafter"/>
</dbReference>
<dbReference type="Pfam" id="PF05222">
    <property type="entry name" value="AlaDh_PNT_N"/>
    <property type="match status" value="1"/>
</dbReference>